<accession>A0A0G1BS54</accession>
<protein>
    <submittedName>
        <fullName evidence="5">ABC transporter related protein</fullName>
    </submittedName>
</protein>
<keyword evidence="2" id="KW-0547">Nucleotide-binding</keyword>
<dbReference type="SMART" id="SM00382">
    <property type="entry name" value="AAA"/>
    <property type="match status" value="1"/>
</dbReference>
<dbReference type="AlphaFoldDB" id="A0A0G1BS54"/>
<dbReference type="PANTHER" id="PTHR42788">
    <property type="entry name" value="TAURINE IMPORT ATP-BINDING PROTEIN-RELATED"/>
    <property type="match status" value="1"/>
</dbReference>
<dbReference type="Proteomes" id="UP000034516">
    <property type="component" value="Unassembled WGS sequence"/>
</dbReference>
<dbReference type="SUPFAM" id="SSF52540">
    <property type="entry name" value="P-loop containing nucleoside triphosphate hydrolases"/>
    <property type="match status" value="1"/>
</dbReference>
<dbReference type="InterPro" id="IPR017871">
    <property type="entry name" value="ABC_transporter-like_CS"/>
</dbReference>
<dbReference type="SUPFAM" id="SSF55681">
    <property type="entry name" value="Class II aaRS and biotin synthetases"/>
    <property type="match status" value="1"/>
</dbReference>
<dbReference type="EMBL" id="LCCW01000043">
    <property type="protein sequence ID" value="KKS40293.1"/>
    <property type="molecule type" value="Genomic_DNA"/>
</dbReference>
<evidence type="ECO:0000256" key="1">
    <source>
        <dbReference type="ARBA" id="ARBA00022448"/>
    </source>
</evidence>
<dbReference type="GO" id="GO:0016887">
    <property type="term" value="F:ATP hydrolysis activity"/>
    <property type="evidence" value="ECO:0007669"/>
    <property type="project" value="InterPro"/>
</dbReference>
<name>A0A0G1BS54_9BACT</name>
<dbReference type="Gene3D" id="3.40.50.300">
    <property type="entry name" value="P-loop containing nucleotide triphosphate hydrolases"/>
    <property type="match status" value="1"/>
</dbReference>
<evidence type="ECO:0000256" key="2">
    <source>
        <dbReference type="ARBA" id="ARBA00022741"/>
    </source>
</evidence>
<evidence type="ECO:0000313" key="6">
    <source>
        <dbReference type="Proteomes" id="UP000034516"/>
    </source>
</evidence>
<keyword evidence="3" id="KW-0067">ATP-binding</keyword>
<dbReference type="InterPro" id="IPR027417">
    <property type="entry name" value="P-loop_NTPase"/>
</dbReference>
<proteinExistence type="predicted"/>
<comment type="caution">
    <text evidence="5">The sequence shown here is derived from an EMBL/GenBank/DDBJ whole genome shotgun (WGS) entry which is preliminary data.</text>
</comment>
<dbReference type="GO" id="GO:0005524">
    <property type="term" value="F:ATP binding"/>
    <property type="evidence" value="ECO:0007669"/>
    <property type="project" value="UniProtKB-KW"/>
</dbReference>
<feature type="domain" description="ABC transporter" evidence="4">
    <location>
        <begin position="62"/>
        <end position="288"/>
    </location>
</feature>
<dbReference type="InterPro" id="IPR003593">
    <property type="entry name" value="AAA+_ATPase"/>
</dbReference>
<dbReference type="PANTHER" id="PTHR42788:SF13">
    <property type="entry name" value="ALIPHATIC SULFONATES IMPORT ATP-BINDING PROTEIN SSUB"/>
    <property type="match status" value="1"/>
</dbReference>
<evidence type="ECO:0000256" key="3">
    <source>
        <dbReference type="ARBA" id="ARBA00022840"/>
    </source>
</evidence>
<evidence type="ECO:0000313" key="5">
    <source>
        <dbReference type="EMBL" id="KKS40293.1"/>
    </source>
</evidence>
<gene>
    <name evidence="5" type="ORF">UV02_C0043G0001</name>
</gene>
<dbReference type="Pfam" id="PF00005">
    <property type="entry name" value="ABC_tran"/>
    <property type="match status" value="1"/>
</dbReference>
<reference evidence="5 6" key="1">
    <citation type="journal article" date="2015" name="Nature">
        <title>rRNA introns, odd ribosomes, and small enigmatic genomes across a large radiation of phyla.</title>
        <authorList>
            <person name="Brown C.T."/>
            <person name="Hug L.A."/>
            <person name="Thomas B.C."/>
            <person name="Sharon I."/>
            <person name="Castelle C.J."/>
            <person name="Singh A."/>
            <person name="Wilkins M.J."/>
            <person name="Williams K.H."/>
            <person name="Banfield J.F."/>
        </authorList>
    </citation>
    <scope>NUCLEOTIDE SEQUENCE [LARGE SCALE GENOMIC DNA]</scope>
</reference>
<sequence>MENIQLKSKTPKGMTDSLEPDILYSEKIEHLFFTTARSYGFQRIQTPVIEHFEVFNATSPLNRDKGFWVKKELKPAICNINFDVNNNEVVSIIGPSGCGKTTLLKIVARILEPDSGTIFFKGQNIFNARIDYPIGYVPQNHTLLPNRTVFQNITLPLELKNKNDFKFALDLLELIGLKDYGNHYPSQISGGMKQKVSIARALVLDPELLLLDEPFASVDELSREKYNLELLRLNKILKRSIILVTHNIEEAVFMSNHIIVMSDRPGEIINQIEIPFGQERNSEIRTKDSFFSLTNIVRKLIKDNSNE</sequence>
<dbReference type="PROSITE" id="PS00211">
    <property type="entry name" value="ABC_TRANSPORTER_1"/>
    <property type="match status" value="1"/>
</dbReference>
<dbReference type="Gene3D" id="3.30.930.10">
    <property type="entry name" value="Bira Bifunctional Protein, Domain 2"/>
    <property type="match status" value="1"/>
</dbReference>
<dbReference type="InterPro" id="IPR050166">
    <property type="entry name" value="ABC_transporter_ATP-bind"/>
</dbReference>
<dbReference type="InterPro" id="IPR045864">
    <property type="entry name" value="aa-tRNA-synth_II/BPL/LPL"/>
</dbReference>
<dbReference type="InterPro" id="IPR003439">
    <property type="entry name" value="ABC_transporter-like_ATP-bd"/>
</dbReference>
<organism evidence="5 6">
    <name type="scientific">Candidatus Kuenenbacteria bacterium GW2011_GWA2_42_15</name>
    <dbReference type="NCBI Taxonomy" id="1618677"/>
    <lineage>
        <taxon>Bacteria</taxon>
        <taxon>Candidatus Kueneniibacteriota</taxon>
    </lineage>
</organism>
<keyword evidence="1" id="KW-0813">Transport</keyword>
<evidence type="ECO:0000259" key="4">
    <source>
        <dbReference type="PROSITE" id="PS50893"/>
    </source>
</evidence>
<dbReference type="PROSITE" id="PS50893">
    <property type="entry name" value="ABC_TRANSPORTER_2"/>
    <property type="match status" value="1"/>
</dbReference>